<dbReference type="AlphaFoldDB" id="A0AAV6RSA2"/>
<name>A0AAV6RSA2_SOLSE</name>
<feature type="region of interest" description="Disordered" evidence="1">
    <location>
        <begin position="230"/>
        <end position="254"/>
    </location>
</feature>
<reference evidence="2 3" key="1">
    <citation type="journal article" date="2021" name="Sci. Rep.">
        <title>Chromosome anchoring in Senegalese sole (Solea senegalensis) reveals sex-associated markers and genome rearrangements in flatfish.</title>
        <authorList>
            <person name="Guerrero-Cozar I."/>
            <person name="Gomez-Garrido J."/>
            <person name="Berbel C."/>
            <person name="Martinez-Blanch J.F."/>
            <person name="Alioto T."/>
            <person name="Claros M.G."/>
            <person name="Gagnaire P.A."/>
            <person name="Manchado M."/>
        </authorList>
    </citation>
    <scope>NUCLEOTIDE SEQUENCE [LARGE SCALE GENOMIC DNA]</scope>
    <source>
        <strain evidence="2">Sse05_10M</strain>
    </source>
</reference>
<feature type="region of interest" description="Disordered" evidence="1">
    <location>
        <begin position="173"/>
        <end position="208"/>
    </location>
</feature>
<gene>
    <name evidence="2" type="ORF">JOB18_038452</name>
</gene>
<feature type="compositionally biased region" description="Acidic residues" evidence="1">
    <location>
        <begin position="245"/>
        <end position="254"/>
    </location>
</feature>
<evidence type="ECO:0000256" key="1">
    <source>
        <dbReference type="SAM" id="MobiDB-lite"/>
    </source>
</evidence>
<organism evidence="2 3">
    <name type="scientific">Solea senegalensis</name>
    <name type="common">Senegalese sole</name>
    <dbReference type="NCBI Taxonomy" id="28829"/>
    <lineage>
        <taxon>Eukaryota</taxon>
        <taxon>Metazoa</taxon>
        <taxon>Chordata</taxon>
        <taxon>Craniata</taxon>
        <taxon>Vertebrata</taxon>
        <taxon>Euteleostomi</taxon>
        <taxon>Actinopterygii</taxon>
        <taxon>Neopterygii</taxon>
        <taxon>Teleostei</taxon>
        <taxon>Neoteleostei</taxon>
        <taxon>Acanthomorphata</taxon>
        <taxon>Carangaria</taxon>
        <taxon>Pleuronectiformes</taxon>
        <taxon>Pleuronectoidei</taxon>
        <taxon>Soleidae</taxon>
        <taxon>Solea</taxon>
    </lineage>
</organism>
<feature type="compositionally biased region" description="Low complexity" evidence="1">
    <location>
        <begin position="89"/>
        <end position="105"/>
    </location>
</feature>
<feature type="region of interest" description="Disordered" evidence="1">
    <location>
        <begin position="77"/>
        <end position="108"/>
    </location>
</feature>
<dbReference type="EMBL" id="JAGKHQ010000010">
    <property type="protein sequence ID" value="KAG7507568.1"/>
    <property type="molecule type" value="Genomic_DNA"/>
</dbReference>
<proteinExistence type="predicted"/>
<accession>A0AAV6RSA2</accession>
<dbReference type="Proteomes" id="UP000693946">
    <property type="component" value="Linkage Group LG18"/>
</dbReference>
<feature type="region of interest" description="Disordered" evidence="1">
    <location>
        <begin position="129"/>
        <end position="158"/>
    </location>
</feature>
<keyword evidence="3" id="KW-1185">Reference proteome</keyword>
<protein>
    <submittedName>
        <fullName evidence="2">Uncharacterized protein</fullName>
    </submittedName>
</protein>
<evidence type="ECO:0000313" key="3">
    <source>
        <dbReference type="Proteomes" id="UP000693946"/>
    </source>
</evidence>
<sequence length="254" mass="27341">MSTGLLRTSCSFHSLTQTNMELFLRISWSSLLLFTAVSSFPATNEGYKNPPGSFWNYRAGRASPNLRSGALRPRMSQQFDPVSAGGGQSAAASTQSSSPPANQSPLGAAAANMAAVRLSPPVWGKKTPVLQSSQVSEPADDVVSVTADSPPEAEQPVDGSWVVVDPSRWFPDFGARAPSPEAAAPQSVSETSPPRPPSYIIQSRNGFQRAREHRSSLKYVKEYLMPQVIPSDPEDEAMELPPEPQAEEGQEIWG</sequence>
<evidence type="ECO:0000313" key="2">
    <source>
        <dbReference type="EMBL" id="KAG7507568.1"/>
    </source>
</evidence>
<comment type="caution">
    <text evidence="2">The sequence shown here is derived from an EMBL/GenBank/DDBJ whole genome shotgun (WGS) entry which is preliminary data.</text>
</comment>